<dbReference type="InterPro" id="IPR012337">
    <property type="entry name" value="RNaseH-like_sf"/>
</dbReference>
<dbReference type="EMBL" id="AP008216">
    <property type="protein sequence ID" value="BAH94828.1"/>
    <property type="molecule type" value="Genomic_DNA"/>
</dbReference>
<reference evidence="4 5" key="1">
    <citation type="journal article" date="2005" name="Nature">
        <title>The map-based sequence of the rice genome.</title>
        <authorList>
            <consortium name="International rice genome sequencing project (IRGSP)"/>
            <person name="Matsumoto T."/>
            <person name="Wu J."/>
            <person name="Kanamori H."/>
            <person name="Katayose Y."/>
            <person name="Fujisawa M."/>
            <person name="Namiki N."/>
            <person name="Mizuno H."/>
            <person name="Yamamoto K."/>
            <person name="Antonio B.A."/>
            <person name="Baba T."/>
            <person name="Sakata K."/>
            <person name="Nagamura Y."/>
            <person name="Aoki H."/>
            <person name="Arikawa K."/>
            <person name="Arita K."/>
            <person name="Bito T."/>
            <person name="Chiden Y."/>
            <person name="Fujitsuka N."/>
            <person name="Fukunaka R."/>
            <person name="Hamada M."/>
            <person name="Harada C."/>
            <person name="Hayashi A."/>
            <person name="Hijishita S."/>
            <person name="Honda M."/>
            <person name="Hosokawa S."/>
            <person name="Ichikawa Y."/>
            <person name="Idonuma A."/>
            <person name="Iijima M."/>
            <person name="Ikeda M."/>
            <person name="Ikeno M."/>
            <person name="Ito K."/>
            <person name="Ito S."/>
            <person name="Ito T."/>
            <person name="Ito Y."/>
            <person name="Ito Y."/>
            <person name="Iwabuchi A."/>
            <person name="Kamiya K."/>
            <person name="Karasawa W."/>
            <person name="Kurita K."/>
            <person name="Katagiri S."/>
            <person name="Kikuta A."/>
            <person name="Kobayashi H."/>
            <person name="Kobayashi N."/>
            <person name="Machita K."/>
            <person name="Maehara T."/>
            <person name="Masukawa M."/>
            <person name="Mizubayashi T."/>
            <person name="Mukai Y."/>
            <person name="Nagasaki H."/>
            <person name="Nagata Y."/>
            <person name="Naito S."/>
            <person name="Nakashima M."/>
            <person name="Nakama Y."/>
            <person name="Nakamichi Y."/>
            <person name="Nakamura M."/>
            <person name="Meguro A."/>
            <person name="Negishi M."/>
            <person name="Ohta I."/>
            <person name="Ohta T."/>
            <person name="Okamoto M."/>
            <person name="Ono N."/>
            <person name="Saji S."/>
            <person name="Sakaguchi M."/>
            <person name="Sakai K."/>
            <person name="Shibata M."/>
            <person name="Shimokawa T."/>
            <person name="Song J."/>
            <person name="Takazaki Y."/>
            <person name="Terasawa K."/>
            <person name="Tsugane M."/>
            <person name="Tsuji K."/>
            <person name="Ueda S."/>
            <person name="Waki K."/>
            <person name="Yamagata H."/>
            <person name="Yamamoto M."/>
            <person name="Yamamoto S."/>
            <person name="Yamane H."/>
            <person name="Yoshiki S."/>
            <person name="Yoshihara R."/>
            <person name="Yukawa K."/>
            <person name="Zhong H."/>
            <person name="Yano M."/>
            <person name="Yuan Q."/>
            <person name="Ouyang S."/>
            <person name="Liu J."/>
            <person name="Jones K.M."/>
            <person name="Gansberger K."/>
            <person name="Moffat K."/>
            <person name="Hill J."/>
            <person name="Bera J."/>
            <person name="Fadrosh D."/>
            <person name="Jin S."/>
            <person name="Johri S."/>
            <person name="Kim M."/>
            <person name="Overton L."/>
            <person name="Reardon M."/>
            <person name="Tsitrin T."/>
            <person name="Vuong H."/>
            <person name="Weaver B."/>
            <person name="Ciecko A."/>
            <person name="Tallon L."/>
            <person name="Jackson J."/>
            <person name="Pai G."/>
            <person name="Aken S.V."/>
            <person name="Utterback T."/>
            <person name="Reidmuller S."/>
            <person name="Feldblyum T."/>
            <person name="Hsiao J."/>
            <person name="Zismann V."/>
            <person name="Iobst S."/>
            <person name="de Vazeille A.R."/>
            <person name="Buell C.R."/>
            <person name="Ying K."/>
            <person name="Li Y."/>
            <person name="Lu T."/>
            <person name="Huang Y."/>
            <person name="Zhao Q."/>
            <person name="Feng Q."/>
            <person name="Zhang L."/>
            <person name="Zhu J."/>
            <person name="Weng Q."/>
            <person name="Mu J."/>
            <person name="Lu Y."/>
            <person name="Fan D."/>
            <person name="Liu Y."/>
            <person name="Guan J."/>
            <person name="Zhang Y."/>
            <person name="Yu S."/>
            <person name="Liu X."/>
            <person name="Zhang Y."/>
            <person name="Hong G."/>
            <person name="Han B."/>
            <person name="Choisne N."/>
            <person name="Demange N."/>
            <person name="Orjeda G."/>
            <person name="Samain S."/>
            <person name="Cattolico L."/>
            <person name="Pelletier E."/>
            <person name="Couloux A."/>
            <person name="Segurens B."/>
            <person name="Wincker P."/>
            <person name="D'Hont A."/>
            <person name="Scarpelli C."/>
            <person name="Weissenbach J."/>
            <person name="Salanoubat M."/>
            <person name="Quetier F."/>
            <person name="Yu Y."/>
            <person name="Kim H.R."/>
            <person name="Rambo T."/>
            <person name="Currie J."/>
            <person name="Collura K."/>
            <person name="Luo M."/>
            <person name="Yang T."/>
            <person name="Ammiraju J.S.S."/>
            <person name="Engler F."/>
            <person name="Soderlund C."/>
            <person name="Wing R.A."/>
            <person name="Palmer L.E."/>
            <person name="de la Bastide M."/>
            <person name="Spiegel L."/>
            <person name="Nascimento L."/>
            <person name="Zutavern T."/>
            <person name="O'Shaughnessy A."/>
            <person name="Dike S."/>
            <person name="Dedhia N."/>
            <person name="Preston R."/>
            <person name="Balija V."/>
            <person name="McCombie W.R."/>
            <person name="Chow T."/>
            <person name="Chen H."/>
            <person name="Chung M."/>
            <person name="Chen C."/>
            <person name="Shaw J."/>
            <person name="Wu H."/>
            <person name="Hsiao K."/>
            <person name="Chao Y."/>
            <person name="Chu M."/>
            <person name="Cheng C."/>
            <person name="Hour A."/>
            <person name="Lee P."/>
            <person name="Lin S."/>
            <person name="Lin Y."/>
            <person name="Liou J."/>
            <person name="Liu S."/>
            <person name="Hsing Y."/>
            <person name="Raghuvanshi S."/>
            <person name="Mohanty A."/>
            <person name="Bharti A.K."/>
            <person name="Gaur A."/>
            <person name="Gupta V."/>
            <person name="Kumar D."/>
            <person name="Ravi V."/>
            <person name="Vij S."/>
            <person name="Kapur A."/>
            <person name="Khurana P."/>
            <person name="Khurana P."/>
            <person name="Khurana J.P."/>
            <person name="Tyagi A.K."/>
            <person name="Gaikwad K."/>
            <person name="Singh A."/>
            <person name="Dalal V."/>
            <person name="Srivastava S."/>
            <person name="Dixit A."/>
            <person name="Pal A.K."/>
            <person name="Ghazi I.A."/>
            <person name="Yadav M."/>
            <person name="Pandit A."/>
            <person name="Bhargava A."/>
            <person name="Sureshbabu K."/>
            <person name="Batra K."/>
            <person name="Sharma T.R."/>
            <person name="Mohapatra T."/>
            <person name="Singh N.K."/>
            <person name="Messing J."/>
            <person name="Nelson A.B."/>
            <person name="Fuks G."/>
            <person name="Kavchok S."/>
            <person name="Keizer G."/>
            <person name="Linton E."/>
            <person name="Llaca V."/>
            <person name="Song R."/>
            <person name="Tanyolac B."/>
            <person name="Young S."/>
            <person name="Ho-Il K."/>
            <person name="Hahn J.H."/>
            <person name="Sangsakoo G."/>
            <person name="Vanavichit A."/>
            <person name="de Mattos Luiz.A.T."/>
            <person name="Zimmer P.D."/>
            <person name="Malone G."/>
            <person name="Dellagostin O."/>
            <person name="de Oliveira A.C."/>
            <person name="Bevan M."/>
            <person name="Bancroft I."/>
            <person name="Minx P."/>
            <person name="Cordum H."/>
            <person name="Wilson R."/>
            <person name="Cheng Z."/>
            <person name="Jin W."/>
            <person name="Jiang J."/>
            <person name="Leong S.A."/>
            <person name="Iwama H."/>
            <person name="Gojobori T."/>
            <person name="Itoh T."/>
            <person name="Niimura Y."/>
            <person name="Fujii Y."/>
            <person name="Habara T."/>
            <person name="Sakai H."/>
            <person name="Sato Y."/>
            <person name="Wilson G."/>
            <person name="Kumar K."/>
            <person name="McCouch S."/>
            <person name="Juretic N."/>
            <person name="Hoen D."/>
            <person name="Wright S."/>
            <person name="Bruskiewich R."/>
            <person name="Bureau T."/>
            <person name="Miyao A."/>
            <person name="Hirochika H."/>
            <person name="Nishikawa T."/>
            <person name="Kadowaki K."/>
            <person name="Sugiura M."/>
            <person name="Burr B."/>
            <person name="Sasaki T."/>
        </authorList>
    </citation>
    <scope>NUCLEOTIDE SEQUENCE [LARGE SCALE GENOMIC DNA]</scope>
    <source>
        <strain evidence="5">cv. Nipponbare</strain>
    </source>
</reference>
<dbReference type="Gene3D" id="3.60.10.10">
    <property type="entry name" value="Endonuclease/exonuclease/phosphatase"/>
    <property type="match status" value="1"/>
</dbReference>
<dbReference type="SUPFAM" id="SSF56219">
    <property type="entry name" value="DNase I-like"/>
    <property type="match status" value="1"/>
</dbReference>
<feature type="region of interest" description="Disordered" evidence="2">
    <location>
        <begin position="336"/>
        <end position="361"/>
    </location>
</feature>
<dbReference type="InterPro" id="IPR036691">
    <property type="entry name" value="Endo/exonu/phosph_ase_sf"/>
</dbReference>
<organism evidence="4 5">
    <name type="scientific">Oryza sativa subsp. japonica</name>
    <name type="common">Rice</name>
    <dbReference type="NCBI Taxonomy" id="39947"/>
    <lineage>
        <taxon>Eukaryota</taxon>
        <taxon>Viridiplantae</taxon>
        <taxon>Streptophyta</taxon>
        <taxon>Embryophyta</taxon>
        <taxon>Tracheophyta</taxon>
        <taxon>Spermatophyta</taxon>
        <taxon>Magnoliopsida</taxon>
        <taxon>Liliopsida</taxon>
        <taxon>Poales</taxon>
        <taxon>Poaceae</taxon>
        <taxon>BOP clade</taxon>
        <taxon>Oryzoideae</taxon>
        <taxon>Oryzeae</taxon>
        <taxon>Oryzinae</taxon>
        <taxon>Oryza</taxon>
        <taxon>Oryza sativa</taxon>
    </lineage>
</organism>
<protein>
    <submittedName>
        <fullName evidence="4">Os10g0351414 protein</fullName>
    </submittedName>
</protein>
<dbReference type="InterPro" id="IPR036397">
    <property type="entry name" value="RNaseH_sf"/>
</dbReference>
<dbReference type="PANTHER" id="PTHR34146">
    <property type="entry name" value="POLYNUCLEOTIDYL TRANSFERASE, RIBONUCLEASE H-LIKE SUPERFAMILY PROTEIN-RELATED"/>
    <property type="match status" value="1"/>
</dbReference>
<keyword evidence="1" id="KW-0175">Coiled coil</keyword>
<sequence>MGGHLGSRKMQHLQRLIYSTNAKVIFISETKSSKVTASDLIHHFHVANSHVVPVDQASGGLWLMWDEDMDLTIVQSSINYILAYGVYKNSGPIFNLLCIYGDPSHRATSAMWSEISSFVVHSSHKPTFCMGDLNEIMHANEKYGLAPPNQNRINIFKHHVNNLGLMDMGYNGPAYTWSNKQQGKDLVLERLDRCLANVEWCFNYPNTTVYHLPMLYSDHAPIIAILNPKNRRPKRSFMFENWWLLEPDFNQHAHSAWLQSVNCHFQRRTTLLARSLTSWSKKKKPLQQQLDQLEEDLLKIQSSPDREHLYFEEKRIVQQHDITMQKLADYHKQRSKKHWVQKDDATPSMDQNDNDVIFPPPEIPSENDILEILKQMRRDASPGPDGLNVAFYRAAWNWIKDDVTAMVGSFYETDDLIIVGQAQQEEVRKTSEIINSFCLRSGQTPNWGKSSILFSKSTPEEVRQNILTIFPVSLMNSSTKHLGHPLLVSAKDRNAAYSFIVDKFKSKLTTYKANSLSHAGIQADGGKKGMALRSWKDICKPVSEGGLGIRDLMAVRDVLEEASVWQLSKGDISIWSQPWCSIWKNIHDHLNLDNLPFHMPDKVSDLWDENKNWDAQKITQIFDSAAQHSIMQVQIMQGEEEDRLCWKYTPSGVCSAKSAYKTIYNEMYPNQNQIWKARNDINFKTKIWEPQQVCNAAQAMAKTYESVHQMEEDSCQDFNRAEENNIRNSIVKIPTGTRVYVDASWKEEKIGVGIFIHNPSNHNAIVIKAQSLNAGTPLLAEAEGLFLAMQIARHLQLQDPIFLSDNSEIVNVVQNEDYIQNPGHWSLRPILSRIKNFLQDQQVRIIWISRELNKVADGLAKSARQAQTNSCLAFDCSNISHICSRDVCPTKRALSFTPNGAVNEQLPLKLNL</sequence>
<dbReference type="SUPFAM" id="SSF53098">
    <property type="entry name" value="Ribonuclease H-like"/>
    <property type="match status" value="1"/>
</dbReference>
<evidence type="ECO:0000256" key="2">
    <source>
        <dbReference type="SAM" id="MobiDB-lite"/>
    </source>
</evidence>
<dbReference type="CDD" id="cd06222">
    <property type="entry name" value="RNase_H_like"/>
    <property type="match status" value="1"/>
</dbReference>
<evidence type="ECO:0000313" key="4">
    <source>
        <dbReference type="EMBL" id="BAH94828.1"/>
    </source>
</evidence>
<dbReference type="Pfam" id="PF13456">
    <property type="entry name" value="RVT_3"/>
    <property type="match status" value="1"/>
</dbReference>
<dbReference type="PANTHER" id="PTHR34146:SF3">
    <property type="entry name" value="POLYNUCLEOTIDYL TRANSFERASE, RIBONUCLEASE H-LIKE SUPERFAMILY PROTEIN"/>
    <property type="match status" value="1"/>
</dbReference>
<dbReference type="GO" id="GO:0004523">
    <property type="term" value="F:RNA-DNA hybrid ribonuclease activity"/>
    <property type="evidence" value="ECO:0007669"/>
    <property type="project" value="InterPro"/>
</dbReference>
<evidence type="ECO:0000259" key="3">
    <source>
        <dbReference type="Pfam" id="PF13456"/>
    </source>
</evidence>
<reference evidence="5" key="2">
    <citation type="journal article" date="2008" name="Nucleic Acids Res.">
        <title>The rice annotation project database (RAP-DB): 2008 update.</title>
        <authorList>
            <consortium name="The rice annotation project (RAP)"/>
        </authorList>
    </citation>
    <scope>GENOME REANNOTATION</scope>
    <source>
        <strain evidence="5">cv. Nipponbare</strain>
    </source>
</reference>
<dbReference type="KEGG" id="dosa:Os10g0351414"/>
<evidence type="ECO:0000256" key="1">
    <source>
        <dbReference type="SAM" id="Coils"/>
    </source>
</evidence>
<dbReference type="Proteomes" id="UP000000763">
    <property type="component" value="Chromosome 10"/>
</dbReference>
<proteinExistence type="predicted"/>
<dbReference type="InterPro" id="IPR002156">
    <property type="entry name" value="RNaseH_domain"/>
</dbReference>
<dbReference type="AlphaFoldDB" id="C7J7M2"/>
<gene>
    <name evidence="4" type="ordered locus">Os10g0351414</name>
</gene>
<feature type="domain" description="RNase H type-1" evidence="3">
    <location>
        <begin position="742"/>
        <end position="863"/>
    </location>
</feature>
<name>C7J7M2_ORYSJ</name>
<dbReference type="HOGENOM" id="CLU_000680_36_0_1"/>
<dbReference type="Gene3D" id="3.30.420.10">
    <property type="entry name" value="Ribonuclease H-like superfamily/Ribonuclease H"/>
    <property type="match status" value="1"/>
</dbReference>
<feature type="coiled-coil region" evidence="1">
    <location>
        <begin position="276"/>
        <end position="303"/>
    </location>
</feature>
<dbReference type="InterPro" id="IPR044730">
    <property type="entry name" value="RNase_H-like_dom_plant"/>
</dbReference>
<dbReference type="GO" id="GO:0003676">
    <property type="term" value="F:nucleic acid binding"/>
    <property type="evidence" value="ECO:0007669"/>
    <property type="project" value="InterPro"/>
</dbReference>
<accession>C7J7M2</accession>
<evidence type="ECO:0000313" key="5">
    <source>
        <dbReference type="Proteomes" id="UP000000763"/>
    </source>
</evidence>